<evidence type="ECO:0000256" key="6">
    <source>
        <dbReference type="SAM" id="Phobius"/>
    </source>
</evidence>
<keyword evidence="8" id="KW-1185">Reference proteome</keyword>
<feature type="transmembrane region" description="Helical" evidence="6">
    <location>
        <begin position="472"/>
        <end position="488"/>
    </location>
</feature>
<dbReference type="RefSeq" id="WP_079730113.1">
    <property type="nucleotide sequence ID" value="NZ_FVZE01000002.1"/>
</dbReference>
<feature type="transmembrane region" description="Helical" evidence="6">
    <location>
        <begin position="350"/>
        <end position="372"/>
    </location>
</feature>
<feature type="transmembrane region" description="Helical" evidence="6">
    <location>
        <begin position="310"/>
        <end position="330"/>
    </location>
</feature>
<keyword evidence="5 6" id="KW-0472">Membrane</keyword>
<keyword evidence="4 6" id="KW-1133">Transmembrane helix</keyword>
<feature type="transmembrane region" description="Helical" evidence="6">
    <location>
        <begin position="379"/>
        <end position="399"/>
    </location>
</feature>
<keyword evidence="3 6" id="KW-0812">Transmembrane</keyword>
<feature type="transmembrane region" description="Helical" evidence="6">
    <location>
        <begin position="411"/>
        <end position="434"/>
    </location>
</feature>
<feature type="transmembrane region" description="Helical" evidence="6">
    <location>
        <begin position="100"/>
        <end position="126"/>
    </location>
</feature>
<feature type="transmembrane region" description="Helical" evidence="6">
    <location>
        <begin position="446"/>
        <end position="466"/>
    </location>
</feature>
<feature type="transmembrane region" description="Helical" evidence="6">
    <location>
        <begin position="194"/>
        <end position="213"/>
    </location>
</feature>
<evidence type="ECO:0000313" key="7">
    <source>
        <dbReference type="EMBL" id="SLJ95516.1"/>
    </source>
</evidence>
<feature type="transmembrane region" description="Helical" evidence="6">
    <location>
        <begin position="59"/>
        <end position="79"/>
    </location>
</feature>
<dbReference type="Proteomes" id="UP000190989">
    <property type="component" value="Unassembled WGS sequence"/>
</dbReference>
<dbReference type="STRING" id="428990.SAMN06295987_102487"/>
<dbReference type="PANTHER" id="PTHR30250:SF11">
    <property type="entry name" value="O-ANTIGEN TRANSPORTER-RELATED"/>
    <property type="match status" value="1"/>
</dbReference>
<evidence type="ECO:0000256" key="1">
    <source>
        <dbReference type="ARBA" id="ARBA00004651"/>
    </source>
</evidence>
<organism evidence="7 8">
    <name type="scientific">Novosphingobium mathurense</name>
    <dbReference type="NCBI Taxonomy" id="428990"/>
    <lineage>
        <taxon>Bacteria</taxon>
        <taxon>Pseudomonadati</taxon>
        <taxon>Pseudomonadota</taxon>
        <taxon>Alphaproteobacteria</taxon>
        <taxon>Sphingomonadales</taxon>
        <taxon>Sphingomonadaceae</taxon>
        <taxon>Novosphingobium</taxon>
    </lineage>
</organism>
<evidence type="ECO:0000256" key="2">
    <source>
        <dbReference type="ARBA" id="ARBA00022475"/>
    </source>
</evidence>
<dbReference type="GO" id="GO:0005886">
    <property type="term" value="C:plasma membrane"/>
    <property type="evidence" value="ECO:0007669"/>
    <property type="project" value="UniProtKB-SubCell"/>
</dbReference>
<dbReference type="InterPro" id="IPR050833">
    <property type="entry name" value="Poly_Biosynth_Transport"/>
</dbReference>
<sequence>MSETSGSAQGAPGSGDRDDIAALAKGGRTNFFGFFLRLAARIPFLFIAGRAAVYGPAALGRFASALVVIELCAMICTMGEKRGLAQRLSDTEGEVHPANVVADGMILAILASCAGALILWFVPALTFPGGKYTEIDRLMVIAIPPLTLTEIWLAALAYRLRISPTVWSRAIVEPWTISIMAGAMIWIAPESGLSLAYIASIFAAAITAFIPFIREYGLPYHWRPKVGQMRRLAVRSMPIALADTIEWGTRRVDIFMLGFLAPPAAVGVYYAAQQVASLPQKLKTSFEPVLGPVITRNLKEKDYGAIARQVCQVGFWITAAQAGIALALGIPGEGVMGLVGREFVGGTGALAFLLAAEVVAATAVVSEAALIYVARVKNLVVSVVTIGLQAALTLAGIMLMQHYGYNSLFQAAAAAIALMLALGFASVVKSLMLAKHLGEKINNWRWALVWAAAPAVVIGFLATQYLPEWAELLFGIPAILGSYLYVIWKKAFGPEDRKLFQKTKPA</sequence>
<evidence type="ECO:0000313" key="8">
    <source>
        <dbReference type="Proteomes" id="UP000190989"/>
    </source>
</evidence>
<feature type="transmembrane region" description="Helical" evidence="6">
    <location>
        <begin position="138"/>
        <end position="158"/>
    </location>
</feature>
<dbReference type="Pfam" id="PF01943">
    <property type="entry name" value="Polysacc_synt"/>
    <property type="match status" value="1"/>
</dbReference>
<evidence type="ECO:0000256" key="3">
    <source>
        <dbReference type="ARBA" id="ARBA00022692"/>
    </source>
</evidence>
<comment type="subcellular location">
    <subcellularLocation>
        <location evidence="1">Cell membrane</location>
        <topology evidence="1">Multi-pass membrane protein</topology>
    </subcellularLocation>
</comment>
<accession>A0A1U6HID2</accession>
<gene>
    <name evidence="7" type="ORF">SAMN06295987_102487</name>
</gene>
<dbReference type="PANTHER" id="PTHR30250">
    <property type="entry name" value="PST FAMILY PREDICTED COLANIC ACID TRANSPORTER"/>
    <property type="match status" value="1"/>
</dbReference>
<keyword evidence="2" id="KW-1003">Cell membrane</keyword>
<evidence type="ECO:0000256" key="4">
    <source>
        <dbReference type="ARBA" id="ARBA00022989"/>
    </source>
</evidence>
<proteinExistence type="predicted"/>
<reference evidence="8" key="1">
    <citation type="submission" date="2017-02" db="EMBL/GenBank/DDBJ databases">
        <authorList>
            <person name="Varghese N."/>
            <person name="Submissions S."/>
        </authorList>
    </citation>
    <scope>NUCLEOTIDE SEQUENCE [LARGE SCALE GENOMIC DNA]</scope>
    <source>
        <strain evidence="8">SM117</strain>
    </source>
</reference>
<feature type="transmembrane region" description="Helical" evidence="6">
    <location>
        <begin position="34"/>
        <end position="53"/>
    </location>
</feature>
<evidence type="ECO:0000256" key="5">
    <source>
        <dbReference type="ARBA" id="ARBA00023136"/>
    </source>
</evidence>
<dbReference type="InterPro" id="IPR002797">
    <property type="entry name" value="Polysacc_synth"/>
</dbReference>
<protein>
    <submittedName>
        <fullName evidence="7">Membrane protein involved in the export of O-antigen and teichoic acid</fullName>
    </submittedName>
</protein>
<dbReference type="EMBL" id="FVZE01000002">
    <property type="protein sequence ID" value="SLJ95516.1"/>
    <property type="molecule type" value="Genomic_DNA"/>
</dbReference>
<dbReference type="AlphaFoldDB" id="A0A1U6HID2"/>
<name>A0A1U6HID2_9SPHN</name>
<feature type="transmembrane region" description="Helical" evidence="6">
    <location>
        <begin position="170"/>
        <end position="188"/>
    </location>
</feature>